<evidence type="ECO:0000256" key="10">
    <source>
        <dbReference type="ARBA" id="ARBA00022695"/>
    </source>
</evidence>
<dbReference type="Pfam" id="PF01148">
    <property type="entry name" value="CTP_transf_1"/>
    <property type="match status" value="1"/>
</dbReference>
<organism evidence="19 20">
    <name type="scientific">Reticulomyxa filosa</name>
    <dbReference type="NCBI Taxonomy" id="46433"/>
    <lineage>
        <taxon>Eukaryota</taxon>
        <taxon>Sar</taxon>
        <taxon>Rhizaria</taxon>
        <taxon>Retaria</taxon>
        <taxon>Foraminifera</taxon>
        <taxon>Monothalamids</taxon>
        <taxon>Reticulomyxidae</taxon>
        <taxon>Reticulomyxa</taxon>
    </lineage>
</organism>
<keyword evidence="14" id="KW-0594">Phospholipid biosynthesis</keyword>
<keyword evidence="15" id="KW-1208">Phospholipid metabolism</keyword>
<feature type="transmembrane region" description="Helical" evidence="18">
    <location>
        <begin position="262"/>
        <end position="280"/>
    </location>
</feature>
<evidence type="ECO:0000256" key="5">
    <source>
        <dbReference type="ARBA" id="ARBA00010185"/>
    </source>
</evidence>
<feature type="compositionally biased region" description="Basic and acidic residues" evidence="17">
    <location>
        <begin position="73"/>
        <end position="84"/>
    </location>
</feature>
<evidence type="ECO:0000256" key="18">
    <source>
        <dbReference type="SAM" id="Phobius"/>
    </source>
</evidence>
<dbReference type="GO" id="GO:0016024">
    <property type="term" value="P:CDP-diacylglycerol biosynthetic process"/>
    <property type="evidence" value="ECO:0007669"/>
    <property type="project" value="UniProtKB-UniPathway"/>
</dbReference>
<comment type="pathway">
    <text evidence="4">Lipid metabolism.</text>
</comment>
<evidence type="ECO:0000256" key="14">
    <source>
        <dbReference type="ARBA" id="ARBA00023209"/>
    </source>
</evidence>
<feature type="region of interest" description="Disordered" evidence="17">
    <location>
        <begin position="1"/>
        <end position="84"/>
    </location>
</feature>
<comment type="subcellular location">
    <subcellularLocation>
        <location evidence="2">Membrane</location>
        <topology evidence="2">Multi-pass membrane protein</topology>
    </subcellularLocation>
</comment>
<keyword evidence="7" id="KW-0444">Lipid biosynthesis</keyword>
<evidence type="ECO:0000256" key="16">
    <source>
        <dbReference type="RuleBase" id="RU003938"/>
    </source>
</evidence>
<evidence type="ECO:0000256" key="9">
    <source>
        <dbReference type="ARBA" id="ARBA00022692"/>
    </source>
</evidence>
<feature type="transmembrane region" description="Helical" evidence="18">
    <location>
        <begin position="121"/>
        <end position="140"/>
    </location>
</feature>
<comment type="catalytic activity">
    <reaction evidence="1 16">
        <text>a 1,2-diacyl-sn-glycero-3-phosphate + CTP + H(+) = a CDP-1,2-diacyl-sn-glycerol + diphosphate</text>
        <dbReference type="Rhea" id="RHEA:16229"/>
        <dbReference type="ChEBI" id="CHEBI:15378"/>
        <dbReference type="ChEBI" id="CHEBI:33019"/>
        <dbReference type="ChEBI" id="CHEBI:37563"/>
        <dbReference type="ChEBI" id="CHEBI:58332"/>
        <dbReference type="ChEBI" id="CHEBI:58608"/>
        <dbReference type="EC" id="2.7.7.41"/>
    </reaction>
</comment>
<dbReference type="OMA" id="MPIQWHA"/>
<reference evidence="19 20" key="1">
    <citation type="journal article" date="2013" name="Curr. Biol.">
        <title>The Genome of the Foraminiferan Reticulomyxa filosa.</title>
        <authorList>
            <person name="Glockner G."/>
            <person name="Hulsmann N."/>
            <person name="Schleicher M."/>
            <person name="Noegel A.A."/>
            <person name="Eichinger L."/>
            <person name="Gallinger C."/>
            <person name="Pawlowski J."/>
            <person name="Sierra R."/>
            <person name="Euteneuer U."/>
            <person name="Pillet L."/>
            <person name="Moustafa A."/>
            <person name="Platzer M."/>
            <person name="Groth M."/>
            <person name="Szafranski K."/>
            <person name="Schliwa M."/>
        </authorList>
    </citation>
    <scope>NUCLEOTIDE SEQUENCE [LARGE SCALE GENOMIC DNA]</scope>
</reference>
<keyword evidence="10 16" id="KW-0548">Nucleotidyltransferase</keyword>
<dbReference type="OrthoDB" id="10260889at2759"/>
<evidence type="ECO:0000256" key="2">
    <source>
        <dbReference type="ARBA" id="ARBA00004141"/>
    </source>
</evidence>
<dbReference type="InterPro" id="IPR000374">
    <property type="entry name" value="PC_trans"/>
</dbReference>
<comment type="pathway">
    <text evidence="3 16">Phospholipid metabolism; CDP-diacylglycerol biosynthesis; CDP-diacylglycerol from sn-glycerol 3-phosphate: step 3/3.</text>
</comment>
<sequence length="438" mass="50285">MLKQSPWIGNKKSAGLQREQENLQKKRKNFLETPLMESTLRRRNKGMNASKGDDKKSNASEEESLDEDTDEEKEAKKPPSKNKTCDWKKVCDTVCILQVLAFREIASLGAKPRIDAKLPNFYLLHWVILIGCLFYLYGQWLLTTLMAEHFINPLASYFQFLIHSHTFVCFCWLCIGIVMFVISLKPGFYRYQFKQLAWCLVTAFVVIALSSLTLWNLSDGMAWFLLPGFLIVTNDIFAYTVGSIFGQTRLIDLSPNKTWEGAIGGGICTIFMSVLLAYVFTQHEFFYCPKHDLSWSVPRCTPDSVFVPIQYDVPPSLASLLSHFHLESWRAWRLAPFQIHAVFFAMFASIIAPFGGFFASGFKRAFKIKDFGDSIPGHGGITDRMDCQILMAAFVYYYRKAFVYQYQRGTDQILEDILTLTEIEQRLIYDHLSSLFLS</sequence>
<keyword evidence="9 16" id="KW-0812">Transmembrane</keyword>
<evidence type="ECO:0000256" key="11">
    <source>
        <dbReference type="ARBA" id="ARBA00022989"/>
    </source>
</evidence>
<dbReference type="PANTHER" id="PTHR13773:SF8">
    <property type="entry name" value="PHOSPHATIDATE CYTIDYLYLTRANSFERASE, PHOTORECEPTOR-SPECIFIC"/>
    <property type="match status" value="1"/>
</dbReference>
<comment type="caution">
    <text evidence="19">The sequence shown here is derived from an EMBL/GenBank/DDBJ whole genome shotgun (WGS) entry which is preliminary data.</text>
</comment>
<dbReference type="Proteomes" id="UP000023152">
    <property type="component" value="Unassembled WGS sequence"/>
</dbReference>
<dbReference type="GO" id="GO:0005789">
    <property type="term" value="C:endoplasmic reticulum membrane"/>
    <property type="evidence" value="ECO:0007669"/>
    <property type="project" value="TreeGrafter"/>
</dbReference>
<evidence type="ECO:0000256" key="13">
    <source>
        <dbReference type="ARBA" id="ARBA00023136"/>
    </source>
</evidence>
<feature type="transmembrane region" description="Helical" evidence="18">
    <location>
        <begin position="160"/>
        <end position="184"/>
    </location>
</feature>
<dbReference type="PANTHER" id="PTHR13773">
    <property type="entry name" value="PHOSPHATIDATE CYTIDYLYLTRANSFERASE"/>
    <property type="match status" value="1"/>
</dbReference>
<keyword evidence="8 16" id="KW-0808">Transferase</keyword>
<keyword evidence="12" id="KW-0443">Lipid metabolism</keyword>
<keyword evidence="13 18" id="KW-0472">Membrane</keyword>
<dbReference type="EC" id="2.7.7.41" evidence="6 16"/>
<dbReference type="EMBL" id="ASPP01034630">
    <property type="protein sequence ID" value="ETO02909.1"/>
    <property type="molecule type" value="Genomic_DNA"/>
</dbReference>
<evidence type="ECO:0000256" key="17">
    <source>
        <dbReference type="SAM" id="MobiDB-lite"/>
    </source>
</evidence>
<name>X6LMV0_RETFI</name>
<dbReference type="AlphaFoldDB" id="X6LMV0"/>
<evidence type="ECO:0000313" key="20">
    <source>
        <dbReference type="Proteomes" id="UP000023152"/>
    </source>
</evidence>
<keyword evidence="20" id="KW-1185">Reference proteome</keyword>
<dbReference type="PROSITE" id="PS01315">
    <property type="entry name" value="CDS"/>
    <property type="match status" value="1"/>
</dbReference>
<feature type="transmembrane region" description="Helical" evidence="18">
    <location>
        <begin position="221"/>
        <end position="241"/>
    </location>
</feature>
<evidence type="ECO:0000313" key="19">
    <source>
        <dbReference type="EMBL" id="ETO02909.1"/>
    </source>
</evidence>
<evidence type="ECO:0000256" key="1">
    <source>
        <dbReference type="ARBA" id="ARBA00001698"/>
    </source>
</evidence>
<evidence type="ECO:0000256" key="8">
    <source>
        <dbReference type="ARBA" id="ARBA00022679"/>
    </source>
</evidence>
<evidence type="ECO:0000256" key="15">
    <source>
        <dbReference type="ARBA" id="ARBA00023264"/>
    </source>
</evidence>
<evidence type="ECO:0000256" key="6">
    <source>
        <dbReference type="ARBA" id="ARBA00012487"/>
    </source>
</evidence>
<evidence type="ECO:0000256" key="12">
    <source>
        <dbReference type="ARBA" id="ARBA00023098"/>
    </source>
</evidence>
<dbReference type="InterPro" id="IPR016720">
    <property type="entry name" value="PC_Trfase_euk"/>
</dbReference>
<comment type="similarity">
    <text evidence="5 16">Belongs to the CDS family.</text>
</comment>
<dbReference type="UniPathway" id="UPA00557">
    <property type="reaction ID" value="UER00614"/>
</dbReference>
<feature type="compositionally biased region" description="Acidic residues" evidence="17">
    <location>
        <begin position="60"/>
        <end position="72"/>
    </location>
</feature>
<dbReference type="GO" id="GO:0004605">
    <property type="term" value="F:phosphatidate cytidylyltransferase activity"/>
    <property type="evidence" value="ECO:0007669"/>
    <property type="project" value="UniProtKB-EC"/>
</dbReference>
<keyword evidence="11 18" id="KW-1133">Transmembrane helix</keyword>
<protein>
    <recommendedName>
        <fullName evidence="6 16">Phosphatidate cytidylyltransferase</fullName>
        <ecNumber evidence="6 16">2.7.7.41</ecNumber>
    </recommendedName>
</protein>
<proteinExistence type="inferred from homology"/>
<evidence type="ECO:0000256" key="4">
    <source>
        <dbReference type="ARBA" id="ARBA00005189"/>
    </source>
</evidence>
<feature type="transmembrane region" description="Helical" evidence="18">
    <location>
        <begin position="337"/>
        <end position="359"/>
    </location>
</feature>
<gene>
    <name evidence="19" type="ORF">RFI_34503</name>
</gene>
<feature type="transmembrane region" description="Helical" evidence="18">
    <location>
        <begin position="196"/>
        <end position="215"/>
    </location>
</feature>
<accession>X6LMV0</accession>
<evidence type="ECO:0000256" key="3">
    <source>
        <dbReference type="ARBA" id="ARBA00005119"/>
    </source>
</evidence>
<evidence type="ECO:0000256" key="7">
    <source>
        <dbReference type="ARBA" id="ARBA00022516"/>
    </source>
</evidence>